<reference evidence="1 2" key="1">
    <citation type="submission" date="2024-02" db="EMBL/GenBank/DDBJ databases">
        <authorList>
            <person name="Chen Y."/>
            <person name="Shah S."/>
            <person name="Dougan E. K."/>
            <person name="Thang M."/>
            <person name="Chan C."/>
        </authorList>
    </citation>
    <scope>NUCLEOTIDE SEQUENCE [LARGE SCALE GENOMIC DNA]</scope>
</reference>
<protein>
    <submittedName>
        <fullName evidence="1">Uncharacterized protein</fullName>
    </submittedName>
</protein>
<gene>
    <name evidence="1" type="ORF">CCMP2556_LOCUS39376</name>
</gene>
<evidence type="ECO:0000313" key="2">
    <source>
        <dbReference type="Proteomes" id="UP001642484"/>
    </source>
</evidence>
<comment type="caution">
    <text evidence="1">The sequence shown here is derived from an EMBL/GenBank/DDBJ whole genome shotgun (WGS) entry which is preliminary data.</text>
</comment>
<dbReference type="EMBL" id="CAXAMN010023707">
    <property type="protein sequence ID" value="CAK9080146.1"/>
    <property type="molecule type" value="Genomic_DNA"/>
</dbReference>
<dbReference type="Proteomes" id="UP001642484">
    <property type="component" value="Unassembled WGS sequence"/>
</dbReference>
<keyword evidence="2" id="KW-1185">Reference proteome</keyword>
<name>A0ABP0PWI9_9DINO</name>
<organism evidence="1 2">
    <name type="scientific">Durusdinium trenchii</name>
    <dbReference type="NCBI Taxonomy" id="1381693"/>
    <lineage>
        <taxon>Eukaryota</taxon>
        <taxon>Sar</taxon>
        <taxon>Alveolata</taxon>
        <taxon>Dinophyceae</taxon>
        <taxon>Suessiales</taxon>
        <taxon>Symbiodiniaceae</taxon>
        <taxon>Durusdinium</taxon>
    </lineage>
</organism>
<evidence type="ECO:0000313" key="1">
    <source>
        <dbReference type="EMBL" id="CAK9080146.1"/>
    </source>
</evidence>
<sequence>MAPDESTCISFRFMGPPPRSVRSGHPGWSGGPSVLRPQARSEGWMVHGIDIAGWREHVRRHSEEGKTLLSPAVDDVLPNMVCQLVLDAFLVLEPNWIQTWKVTWNGPRTCSSLDTKSLRSRLH</sequence>
<accession>A0ABP0PWI9</accession>
<proteinExistence type="predicted"/>